<dbReference type="InterPro" id="IPR046863">
    <property type="entry name" value="MbnP-like_dom"/>
</dbReference>
<feature type="domain" description="Copper-binding protein MbnP-like" evidence="1">
    <location>
        <begin position="10"/>
        <end position="199"/>
    </location>
</feature>
<dbReference type="Proteomes" id="UP000627292">
    <property type="component" value="Unassembled WGS sequence"/>
</dbReference>
<evidence type="ECO:0000259" key="1">
    <source>
        <dbReference type="Pfam" id="PF20243"/>
    </source>
</evidence>
<gene>
    <name evidence="2" type="ORF">GCM10011379_23580</name>
</gene>
<name>A0A917IZH5_9BACT</name>
<organism evidence="2 3">
    <name type="scientific">Filimonas zeae</name>
    <dbReference type="NCBI Taxonomy" id="1737353"/>
    <lineage>
        <taxon>Bacteria</taxon>
        <taxon>Pseudomonadati</taxon>
        <taxon>Bacteroidota</taxon>
        <taxon>Chitinophagia</taxon>
        <taxon>Chitinophagales</taxon>
        <taxon>Chitinophagaceae</taxon>
        <taxon>Filimonas</taxon>
    </lineage>
</organism>
<proteinExistence type="predicted"/>
<dbReference type="Pfam" id="PF20243">
    <property type="entry name" value="MbnP"/>
    <property type="match status" value="1"/>
</dbReference>
<reference evidence="2" key="1">
    <citation type="journal article" date="2014" name="Int. J. Syst. Evol. Microbiol.">
        <title>Complete genome sequence of Corynebacterium casei LMG S-19264T (=DSM 44701T), isolated from a smear-ripened cheese.</title>
        <authorList>
            <consortium name="US DOE Joint Genome Institute (JGI-PGF)"/>
            <person name="Walter F."/>
            <person name="Albersmeier A."/>
            <person name="Kalinowski J."/>
            <person name="Ruckert C."/>
        </authorList>
    </citation>
    <scope>NUCLEOTIDE SEQUENCE</scope>
    <source>
        <strain evidence="2">CGMCC 1.15290</strain>
    </source>
</reference>
<keyword evidence="3" id="KW-1185">Reference proteome</keyword>
<reference evidence="2" key="2">
    <citation type="submission" date="2020-09" db="EMBL/GenBank/DDBJ databases">
        <authorList>
            <person name="Sun Q."/>
            <person name="Zhou Y."/>
        </authorList>
    </citation>
    <scope>NUCLEOTIDE SEQUENCE</scope>
    <source>
        <strain evidence="2">CGMCC 1.15290</strain>
    </source>
</reference>
<dbReference type="EMBL" id="BMIB01000002">
    <property type="protein sequence ID" value="GGH67855.1"/>
    <property type="molecule type" value="Genomic_DNA"/>
</dbReference>
<sequence>MPGSIRAQQNTLTLQLLARAGQQALTTEDSCTNAAGETFAVRNFRYYLSHIQLAGADGRYYEAAETAAYLADMRDSSSQQIMLTTKGPVQSIRFLLGVDSMANVTGVHTGTLDPAKGMFWTWNSGYIMAKLEGRSPQSTAPGRNFTYHIGGYKTGQQTARWITLPVTATPANRLVLAADILQWFGGSAGVTIASHPVCHEPGPLAVAIADNYTRMFSVVKEGEQQP</sequence>
<comment type="caution">
    <text evidence="2">The sequence shown here is derived from an EMBL/GenBank/DDBJ whole genome shotgun (WGS) entry which is preliminary data.</text>
</comment>
<protein>
    <recommendedName>
        <fullName evidence="1">Copper-binding protein MbnP-like domain-containing protein</fullName>
    </recommendedName>
</protein>
<evidence type="ECO:0000313" key="3">
    <source>
        <dbReference type="Proteomes" id="UP000627292"/>
    </source>
</evidence>
<dbReference type="AlphaFoldDB" id="A0A917IZH5"/>
<accession>A0A917IZH5</accession>
<evidence type="ECO:0000313" key="2">
    <source>
        <dbReference type="EMBL" id="GGH67855.1"/>
    </source>
</evidence>